<dbReference type="Gene3D" id="1.20.58.60">
    <property type="match status" value="4"/>
</dbReference>
<dbReference type="SUPFAM" id="SSF75399">
    <property type="entry name" value="Plakin repeat"/>
    <property type="match status" value="2"/>
</dbReference>
<dbReference type="FunFam" id="2.30.30.40:FF:000011">
    <property type="entry name" value="Microtubule-actin cross-linking factor 1"/>
    <property type="match status" value="1"/>
</dbReference>
<dbReference type="GO" id="GO:0005198">
    <property type="term" value="F:structural molecule activity"/>
    <property type="evidence" value="ECO:0007669"/>
    <property type="project" value="TreeGrafter"/>
</dbReference>
<dbReference type="FunFam" id="1.20.58.60:FF:000060">
    <property type="entry name" value="dystonin isoform X2"/>
    <property type="match status" value="1"/>
</dbReference>
<dbReference type="Proteomes" id="UP000515126">
    <property type="component" value="Chromosome 1"/>
</dbReference>
<dbReference type="Pfam" id="PF21019">
    <property type="entry name" value="Spectrin_3"/>
    <property type="match status" value="1"/>
</dbReference>
<dbReference type="Pfam" id="PF00435">
    <property type="entry name" value="Spectrin"/>
    <property type="match status" value="1"/>
</dbReference>
<keyword evidence="15" id="KW-1185">Reference proteome</keyword>
<evidence type="ECO:0000256" key="7">
    <source>
        <dbReference type="ARBA" id="ARBA00022737"/>
    </source>
</evidence>
<dbReference type="InterPro" id="IPR001101">
    <property type="entry name" value="Plectin_repeat"/>
</dbReference>
<feature type="region of interest" description="Disordered" evidence="13">
    <location>
        <begin position="1"/>
        <end position="24"/>
    </location>
</feature>
<dbReference type="SMART" id="SM00250">
    <property type="entry name" value="PLEC"/>
    <property type="match status" value="11"/>
</dbReference>
<dbReference type="Gene3D" id="3.30.160.780">
    <property type="match status" value="1"/>
</dbReference>
<feature type="coiled-coil region" evidence="12">
    <location>
        <begin position="1522"/>
        <end position="1601"/>
    </location>
</feature>
<dbReference type="Gene3D" id="2.30.30.40">
    <property type="entry name" value="SH3 Domains"/>
    <property type="match status" value="1"/>
</dbReference>
<evidence type="ECO:0000256" key="13">
    <source>
        <dbReference type="SAM" id="MobiDB-lite"/>
    </source>
</evidence>
<dbReference type="FunFam" id="3.90.1290.10:FF:000001">
    <property type="entry name" value="Plectin a"/>
    <property type="match status" value="1"/>
</dbReference>
<evidence type="ECO:0000256" key="6">
    <source>
        <dbReference type="ARBA" id="ARBA00022553"/>
    </source>
</evidence>
<gene>
    <name evidence="16" type="primary">Dst</name>
</gene>
<dbReference type="InterPro" id="IPR001452">
    <property type="entry name" value="SH3_domain"/>
</dbReference>
<keyword evidence="7" id="KW-0677">Repeat</keyword>
<name>A0A6P5QLB6_MUSCR</name>
<feature type="coiled-coil region" evidence="12">
    <location>
        <begin position="1637"/>
        <end position="1864"/>
    </location>
</feature>
<dbReference type="InterPro" id="IPR041573">
    <property type="entry name" value="Desmoplakin_Spectrin-like"/>
</dbReference>
<organism evidence="15 16">
    <name type="scientific">Mus caroli</name>
    <name type="common">Ryukyu mouse</name>
    <name type="synonym">Ricefield mouse</name>
    <dbReference type="NCBI Taxonomy" id="10089"/>
    <lineage>
        <taxon>Eukaryota</taxon>
        <taxon>Metazoa</taxon>
        <taxon>Chordata</taxon>
        <taxon>Craniata</taxon>
        <taxon>Vertebrata</taxon>
        <taxon>Euteleostomi</taxon>
        <taxon>Mammalia</taxon>
        <taxon>Eutheria</taxon>
        <taxon>Euarchontoglires</taxon>
        <taxon>Glires</taxon>
        <taxon>Rodentia</taxon>
        <taxon>Myomorpha</taxon>
        <taxon>Muroidea</taxon>
        <taxon>Muridae</taxon>
        <taxon>Murinae</taxon>
        <taxon>Mus</taxon>
        <taxon>Mus</taxon>
    </lineage>
</organism>
<keyword evidence="6" id="KW-0597">Phosphoprotein</keyword>
<comment type="similarity">
    <text evidence="3">Belongs to the plakin or cytolinker family.</text>
</comment>
<dbReference type="GO" id="GO:0005925">
    <property type="term" value="C:focal adhesion"/>
    <property type="evidence" value="ECO:0007669"/>
    <property type="project" value="TreeGrafter"/>
</dbReference>
<dbReference type="KEGG" id="mcal:110303896"/>
<evidence type="ECO:0000256" key="11">
    <source>
        <dbReference type="PROSITE-ProRule" id="PRU00192"/>
    </source>
</evidence>
<keyword evidence="8" id="KW-0965">Cell junction</keyword>
<feature type="domain" description="SH3" evidence="14">
    <location>
        <begin position="561"/>
        <end position="618"/>
    </location>
</feature>
<evidence type="ECO:0000313" key="16">
    <source>
        <dbReference type="RefSeq" id="XP_021030803.1"/>
    </source>
</evidence>
<comment type="subcellular location">
    <subcellularLocation>
        <location evidence="2">Cell junction</location>
    </subcellularLocation>
    <subcellularLocation>
        <location evidence="1">Cytoplasm</location>
        <location evidence="1">Cytoskeleton</location>
    </subcellularLocation>
</comment>
<dbReference type="CDD" id="cd00176">
    <property type="entry name" value="SPEC"/>
    <property type="match status" value="1"/>
</dbReference>
<dbReference type="Pfam" id="PF18373">
    <property type="entry name" value="Spectrin_2"/>
    <property type="match status" value="1"/>
</dbReference>
<protein>
    <submittedName>
        <fullName evidence="16">Dystonin isoform X5</fullName>
    </submittedName>
</protein>
<feature type="coiled-coil region" evidence="12">
    <location>
        <begin position="415"/>
        <end position="442"/>
    </location>
</feature>
<evidence type="ECO:0000256" key="12">
    <source>
        <dbReference type="SAM" id="Coils"/>
    </source>
</evidence>
<dbReference type="Gene3D" id="3.90.1290.10">
    <property type="entry name" value="Plakin repeat"/>
    <property type="match status" value="2"/>
</dbReference>
<dbReference type="CTD" id="667"/>
<dbReference type="PANTHER" id="PTHR23169:SF24">
    <property type="entry name" value="DYSTONIN"/>
    <property type="match status" value="1"/>
</dbReference>
<dbReference type="InterPro" id="IPR002017">
    <property type="entry name" value="Spectrin_repeat"/>
</dbReference>
<dbReference type="Gene3D" id="1.20.58.1060">
    <property type="match status" value="1"/>
</dbReference>
<feature type="compositionally biased region" description="Low complexity" evidence="13">
    <location>
        <begin position="1"/>
        <end position="13"/>
    </location>
</feature>
<evidence type="ECO:0000256" key="4">
    <source>
        <dbReference type="ARBA" id="ARBA00022443"/>
    </source>
</evidence>
<dbReference type="InterPro" id="IPR049538">
    <property type="entry name" value="PCN-like_spectrin-like_rpt"/>
</dbReference>
<dbReference type="InterPro" id="IPR035915">
    <property type="entry name" value="Plakin_repeat_sf"/>
</dbReference>
<dbReference type="FunFam" id="1.20.58.60:FF:000009">
    <property type="entry name" value="dystonin isoform X1"/>
    <property type="match status" value="1"/>
</dbReference>
<dbReference type="GeneID" id="110303896"/>
<dbReference type="FunFam" id="1.20.58.60:FF:000010">
    <property type="entry name" value="plectin isoform X2"/>
    <property type="match status" value="1"/>
</dbReference>
<evidence type="ECO:0000313" key="15">
    <source>
        <dbReference type="Proteomes" id="UP000515126"/>
    </source>
</evidence>
<reference evidence="16" key="1">
    <citation type="submission" date="2025-08" db="UniProtKB">
        <authorList>
            <consortium name="RefSeq"/>
        </authorList>
    </citation>
    <scope>IDENTIFICATION</scope>
</reference>
<dbReference type="GO" id="GO:0008017">
    <property type="term" value="F:microtubule binding"/>
    <property type="evidence" value="ECO:0007669"/>
    <property type="project" value="TreeGrafter"/>
</dbReference>
<dbReference type="SMART" id="SM00150">
    <property type="entry name" value="SPEC"/>
    <property type="match status" value="4"/>
</dbReference>
<keyword evidence="5" id="KW-0963">Cytoplasm</keyword>
<evidence type="ECO:0000256" key="1">
    <source>
        <dbReference type="ARBA" id="ARBA00004245"/>
    </source>
</evidence>
<sequence length="2640" mass="304870">MQSSSYSYRSSDSVFTNTTSTRTSLDSNENLLSVHCGPTLINSCISFSNESLDGHRLDMLQQIATRVQRDSVSCEDKLILARNALQSDSKRLESGVQFQNEAEIAGYILECENLLRQHVIDVQILIDGKYYQADQLVQRVAKLRDEIMALRNECSSVYSKGRMLTTEQTKLMISGITQSLNSGFAQTLHPSLNSGLTQSLTPSLTSSSVTSGLSSGMTSRLTPSVTPVYAPGFPSVVAPNFSLGVEPNSLQTLKLMQIRKPLLKSSLLDQNLTEEEVNMKFVQDLLNWVDEMQVQLDRTEWGSDLPSVESHLENHKNVHRAIEEFESSLKEAKISEIQMTAPLKLSYTDKLHRLESQYAKLLNTSRNQERHLDTLHNFVTRATNELIWLNEKEESEVAYDWSERNSSVARKKSYHAELMRELEQKEESIKAVQEIAEQLLLENHPARLTIEAYRAAMQTQWSWILQLCQCVEQHIQENSAYFEFFNDAKEATDYLRNLKDAIQRKYSCDRSSSIHKLEDLVQESMEEKEELLQYRSVVAGLMGRAKTVVQLKPRNPDNPLKTSIPIKAICDYRQIEITIYKDDECVLANNSHRAKWKVISPTGNEAMVPSVCFTVPPPNKEAVDFANRIEQQYQSVLALWHESHINMKSVVSWHYLVNEIDRIRASNVASIKTMLPGEHQQVLSNLQSRLEDFLEDSQESQIFSGSDISQLEKEVSVCRKYYQELLKSAEREEQEESVYNLYISEVRNIRLRLESCEDRLIQQIRTPLERDDLHESMLRITEQEKLKKELDRLKDDLGAITNKCEDFFSQAADSPSVPALRSELSVVIQSMSQIYSMSSTYIEKLKTVNLVLKNTQAAEALVKLYETKLCEEEAVIADKNNIENLMSTLKQWRSEVDEKREVFHALEDELQKAKAISDEMFKTHKERDLDFDWHKEKADQLVERWQSIHVQIDNRLRDLEGIGKSLKHYRDSYHPLDDWIQHIETTQRKIQENQPENSKALALQLNQQKMLVSEIEVKQSKMDECQKYSEQYSTAVKDYELQTMTYRAMVDSQQKSPVKRRRIQSSADLVIQEFMDLRTRYTALVTLMTQYIKFAGDSLKRLEEEEMKRSKENSEQGAYSDLLQRQRATMVENSKLTGKIGELETMVAELKKQKSRVEEELPKVKEAAENELRKQQRNVEDIALQKLRAESEAKQYRRELETIVREKEAAERELERVRQLTAEAEARRAAVEENLRNFRSQLQENTFTRQTLEDHLRRKDSSLSDLEQQKRALVEELQRKRDHEEELLRLVKQMERDLAFQKQVAEKQLKEKQKVELEARRKITEIQFSCRESAAVAQAGPQREQDRQKEEELKQQVDELTVANRKAEKEMRELKYELSAVQLEKASSEEKARLLKDKLDETNNTLKCLKEDLERKDQAQERYSQQLRDLGRQLNQTTDKAEEVRQEANDLKKIKHTYQLELESLHQEKGKLQREVDRVTRAHALAERNIQCLNSQVHASRDEKDLSEERRQLCQRKSDHLKEEFERSHAQLLQNIQAEKENNDKIQKLNKELEKSNECAETLKQKVDELTRQNNETKLMMQRIQAESKNIVREKQAIQQRCEVLRIQADGFKDQLRNTNEHLHKQTKTEQDFHRKIKSLEDDLAQSQNLVSEFKQKCDQQSMIIQKTEKEVRSLSAELSASKEEKRREEQKAQLQRAQVQELNDRLKRVQDELHLKTIEEQMTHRKMIMLQEESDKFKRSADEFRKKMEKLMESKVVTENDLSGIKHDFVSLQRENCRAQENAKLWETNIRELERQLQCYREKMQQGQHVEANHYQKCRRLEEELLAQRQEVENLKQKMDQQIKEHEHQLLRLQCEIQKKSTTQDHTFTSAFDTAGRECHHPAEISPGNSGHLNLKTRLPLSRWTQEPHQTEGKWPHRAAEQLPKEVQFRQPGAPLDRESSQPRYSEYFSQTSTELQITFDDKNPITRLSELETMREQALHPSRPPVTYQDDKLERELVKLLTPLEIAKNKQCGMHTEVTTLKQEKRLGSSAAGWMLEGCRTSGGLKGDFLKKSVEPEASPNLDLNQACSVRDEEFQFQGLRHTVSGRQLVEAKLLDMRTVEQLRLGLKTVEEVQRSLSKFLTKATSIAGLYLESSKEKMSFTSAAQKIIIDKMIALAFLEAQAATGFIIDPVSGQTYCVEDAVLHGIVDPEFRSRLLEAEKAVLGYAHASKTLSVFQAMENRMLDRKKGKHILEAQIASGGVIDPVRGVRVPPEMAVQQGLLNNAVLQFLHEPSSNTRVFPNPNNKQALYYSELLQICVFDVDCQCFLLPFGEREISNLNIEKTHKIAVVDTKTGAELTAFEAFQRNLIDKGIYLELSGQQYQWKEAIFFDSYGHPSHMLTDTKTGLQFNISEAVEQGTLDKALVQKYQEGLTTLTELADFLLSKVVPKKDLHSPIAGYWLTASGERISLLKASRRNLVDRVTALRCLEAQICTGGIIDPLTGKKYRVAEALHRGLVDEGFAQQLRQCELVITGISHPVSNKMMSVVEAVNANIISKEMGMRCLEFQYLTGGLIEPQVFSRLTIEEALHVGVIDVLIATRLKDQKSYVRDIMCPQTKRKLTYKEALEKADFDFHTGLKLLEVSEPLGTGISNLYYSSQ</sequence>
<feature type="compositionally biased region" description="Polar residues" evidence="13">
    <location>
        <begin position="14"/>
        <end position="24"/>
    </location>
</feature>
<dbReference type="Pfam" id="PF00681">
    <property type="entry name" value="Plectin"/>
    <property type="match status" value="4"/>
</dbReference>
<dbReference type="InterPro" id="IPR018159">
    <property type="entry name" value="Spectrin/alpha-actinin"/>
</dbReference>
<evidence type="ECO:0000256" key="8">
    <source>
        <dbReference type="ARBA" id="ARBA00022949"/>
    </source>
</evidence>
<dbReference type="Pfam" id="PF21020">
    <property type="entry name" value="Spectrin_4"/>
    <property type="match status" value="1"/>
</dbReference>
<evidence type="ECO:0000256" key="2">
    <source>
        <dbReference type="ARBA" id="ARBA00004282"/>
    </source>
</evidence>
<evidence type="ECO:0000256" key="5">
    <source>
        <dbReference type="ARBA" id="ARBA00022490"/>
    </source>
</evidence>
<dbReference type="GO" id="GO:0016020">
    <property type="term" value="C:membrane"/>
    <property type="evidence" value="ECO:0007669"/>
    <property type="project" value="TreeGrafter"/>
</dbReference>
<dbReference type="SUPFAM" id="SSF46966">
    <property type="entry name" value="Spectrin repeat"/>
    <property type="match status" value="4"/>
</dbReference>
<feature type="coiled-coil region" evidence="12">
    <location>
        <begin position="1133"/>
        <end position="1496"/>
    </location>
</feature>
<accession>A0A6P5QLB6</accession>
<dbReference type="RefSeq" id="XP_021030803.1">
    <property type="nucleotide sequence ID" value="XM_021175144.2"/>
</dbReference>
<dbReference type="GO" id="GO:0030056">
    <property type="term" value="C:hemidesmosome"/>
    <property type="evidence" value="ECO:0007669"/>
    <property type="project" value="TreeGrafter"/>
</dbReference>
<evidence type="ECO:0000256" key="9">
    <source>
        <dbReference type="ARBA" id="ARBA00023054"/>
    </source>
</evidence>
<dbReference type="InterPro" id="IPR043197">
    <property type="entry name" value="Plakin"/>
</dbReference>
<dbReference type="GO" id="GO:0042060">
    <property type="term" value="P:wound healing"/>
    <property type="evidence" value="ECO:0007669"/>
    <property type="project" value="TreeGrafter"/>
</dbReference>
<evidence type="ECO:0000256" key="3">
    <source>
        <dbReference type="ARBA" id="ARBA00009109"/>
    </source>
</evidence>
<keyword evidence="4 11" id="KW-0728">SH3 domain</keyword>
<dbReference type="GO" id="GO:0031581">
    <property type="term" value="P:hemidesmosome assembly"/>
    <property type="evidence" value="ECO:0007669"/>
    <property type="project" value="TreeGrafter"/>
</dbReference>
<dbReference type="GO" id="GO:0005882">
    <property type="term" value="C:intermediate filament"/>
    <property type="evidence" value="ECO:0007669"/>
    <property type="project" value="TreeGrafter"/>
</dbReference>
<dbReference type="PANTHER" id="PTHR23169">
    <property type="entry name" value="ENVOPLAKIN"/>
    <property type="match status" value="1"/>
</dbReference>
<proteinExistence type="inferred from homology"/>
<dbReference type="Gene3D" id="1.20.5.170">
    <property type="match status" value="1"/>
</dbReference>
<evidence type="ECO:0000256" key="10">
    <source>
        <dbReference type="ARBA" id="ARBA00023212"/>
    </source>
</evidence>
<dbReference type="PROSITE" id="PS50002">
    <property type="entry name" value="SH3"/>
    <property type="match status" value="1"/>
</dbReference>
<dbReference type="GO" id="GO:0045109">
    <property type="term" value="P:intermediate filament organization"/>
    <property type="evidence" value="ECO:0007669"/>
    <property type="project" value="UniProtKB-ARBA"/>
</dbReference>
<keyword evidence="9 12" id="KW-0175">Coiled coil</keyword>
<keyword evidence="10" id="KW-0206">Cytoskeleton</keyword>
<dbReference type="Pfam" id="PF17902">
    <property type="entry name" value="SH3_10"/>
    <property type="match status" value="1"/>
</dbReference>
<dbReference type="FunFam" id="1.20.58.60:FF:000052">
    <property type="entry name" value="dystonin isoform X2"/>
    <property type="match status" value="1"/>
</dbReference>
<dbReference type="GO" id="GO:0005737">
    <property type="term" value="C:cytoplasm"/>
    <property type="evidence" value="ECO:0007669"/>
    <property type="project" value="TreeGrafter"/>
</dbReference>
<dbReference type="Pfam" id="PF21097">
    <property type="entry name" value="SR_plectin_7"/>
    <property type="match status" value="1"/>
</dbReference>
<feature type="coiled-coil region" evidence="12">
    <location>
        <begin position="882"/>
        <end position="916"/>
    </location>
</feature>
<evidence type="ECO:0000259" key="14">
    <source>
        <dbReference type="PROSITE" id="PS50002"/>
    </source>
</evidence>
<dbReference type="InterPro" id="IPR041615">
    <property type="entry name" value="Desmoplakin_SH3"/>
</dbReference>